<keyword evidence="4" id="KW-0312">Gluconeogenesis</keyword>
<feature type="domain" description="Glucose-6-phosphate isomerase prokaryote" evidence="7">
    <location>
        <begin position="37"/>
        <end position="169"/>
    </location>
</feature>
<evidence type="ECO:0000259" key="7">
    <source>
        <dbReference type="Pfam" id="PF06560"/>
    </source>
</evidence>
<evidence type="ECO:0000256" key="3">
    <source>
        <dbReference type="ARBA" id="ARBA00011952"/>
    </source>
</evidence>
<dbReference type="Proteomes" id="UP000176901">
    <property type="component" value="Unassembled WGS sequence"/>
</dbReference>
<accession>A0A1G2R668</accession>
<evidence type="ECO:0000313" key="9">
    <source>
        <dbReference type="Proteomes" id="UP000176901"/>
    </source>
</evidence>
<dbReference type="CDD" id="cd02218">
    <property type="entry name" value="cupin_PGI"/>
    <property type="match status" value="1"/>
</dbReference>
<evidence type="ECO:0000256" key="2">
    <source>
        <dbReference type="ARBA" id="ARBA00006542"/>
    </source>
</evidence>
<gene>
    <name evidence="8" type="ORF">A3C82_01755</name>
</gene>
<dbReference type="UniPathway" id="UPA00109">
    <property type="reaction ID" value="UER00181"/>
</dbReference>
<dbReference type="EMBL" id="MHTW01000006">
    <property type="protein sequence ID" value="OHA67742.1"/>
    <property type="molecule type" value="Genomic_DNA"/>
</dbReference>
<dbReference type="SUPFAM" id="SSF51182">
    <property type="entry name" value="RmlC-like cupins"/>
    <property type="match status" value="1"/>
</dbReference>
<dbReference type="GO" id="GO:0006094">
    <property type="term" value="P:gluconeogenesis"/>
    <property type="evidence" value="ECO:0007669"/>
    <property type="project" value="UniProtKB-KW"/>
</dbReference>
<dbReference type="AlphaFoldDB" id="A0A1G2R668"/>
<dbReference type="Gene3D" id="2.60.120.10">
    <property type="entry name" value="Jelly Rolls"/>
    <property type="match status" value="1"/>
</dbReference>
<comment type="catalytic activity">
    <reaction evidence="6">
        <text>alpha-D-glucose 6-phosphate = beta-D-fructose 6-phosphate</text>
        <dbReference type="Rhea" id="RHEA:11816"/>
        <dbReference type="ChEBI" id="CHEBI:57634"/>
        <dbReference type="ChEBI" id="CHEBI:58225"/>
        <dbReference type="EC" id="5.3.1.9"/>
    </reaction>
</comment>
<evidence type="ECO:0000313" key="8">
    <source>
        <dbReference type="EMBL" id="OHA67742.1"/>
    </source>
</evidence>
<dbReference type="EC" id="5.3.1.9" evidence="3"/>
<dbReference type="GO" id="GO:0005737">
    <property type="term" value="C:cytoplasm"/>
    <property type="evidence" value="ECO:0007669"/>
    <property type="project" value="InterPro"/>
</dbReference>
<keyword evidence="5" id="KW-0324">Glycolysis</keyword>
<name>A0A1G2R668_9BACT</name>
<dbReference type="InterPro" id="IPR014710">
    <property type="entry name" value="RmlC-like_jellyroll"/>
</dbReference>
<evidence type="ECO:0000256" key="4">
    <source>
        <dbReference type="ARBA" id="ARBA00022432"/>
    </source>
</evidence>
<organism evidence="8 9">
    <name type="scientific">Candidatus Wildermuthbacteria bacterium RIFCSPHIGHO2_02_FULL_47_12</name>
    <dbReference type="NCBI Taxonomy" id="1802451"/>
    <lineage>
        <taxon>Bacteria</taxon>
        <taxon>Candidatus Wildermuthiibacteriota</taxon>
    </lineage>
</organism>
<sequence>MKPFAERTHEKMKEVLMDPSAPGPEVYYYMIRGGKEKKNITVWEAGKAGDEYIKTYGHYHVGQLDETYWVLHGQGIVLLQTRKQDAQGSPLDDEIETFRALCVKEGDSVFIPSGAGHLAVNIGTTWLVTADDSPVDFEEKDPVSLPGHADYEAVKKMRGFAYYVLEDKGKPTLARNPRYKTVPKASIEGL</sequence>
<comment type="pathway">
    <text evidence="1">Carbohydrate degradation; glycolysis; D-glyceraldehyde 3-phosphate and glycerone phosphate from D-glucose: step 2/4.</text>
</comment>
<comment type="similarity">
    <text evidence="2">Belongs to the archaeal-type GPI family.</text>
</comment>
<evidence type="ECO:0000256" key="5">
    <source>
        <dbReference type="ARBA" id="ARBA00023152"/>
    </source>
</evidence>
<evidence type="ECO:0000256" key="6">
    <source>
        <dbReference type="ARBA" id="ARBA00029321"/>
    </source>
</evidence>
<dbReference type="InterPro" id="IPR010551">
    <property type="entry name" value="G6P_isomerase_prok"/>
</dbReference>
<dbReference type="GO" id="GO:0006096">
    <property type="term" value="P:glycolytic process"/>
    <property type="evidence" value="ECO:0007669"/>
    <property type="project" value="UniProtKB-UniPathway"/>
</dbReference>
<comment type="caution">
    <text evidence="8">The sequence shown here is derived from an EMBL/GenBank/DDBJ whole genome shotgun (WGS) entry which is preliminary data.</text>
</comment>
<protein>
    <recommendedName>
        <fullName evidence="3">glucose-6-phosphate isomerase</fullName>
        <ecNumber evidence="3">5.3.1.9</ecNumber>
    </recommendedName>
</protein>
<evidence type="ECO:0000256" key="1">
    <source>
        <dbReference type="ARBA" id="ARBA00004926"/>
    </source>
</evidence>
<dbReference type="STRING" id="1802451.A3C82_01755"/>
<dbReference type="GO" id="GO:0004347">
    <property type="term" value="F:glucose-6-phosphate isomerase activity"/>
    <property type="evidence" value="ECO:0007669"/>
    <property type="project" value="UniProtKB-EC"/>
</dbReference>
<dbReference type="Pfam" id="PF06560">
    <property type="entry name" value="GPI"/>
    <property type="match status" value="1"/>
</dbReference>
<proteinExistence type="inferred from homology"/>
<reference evidence="8 9" key="1">
    <citation type="journal article" date="2016" name="Nat. Commun.">
        <title>Thousands of microbial genomes shed light on interconnected biogeochemical processes in an aquifer system.</title>
        <authorList>
            <person name="Anantharaman K."/>
            <person name="Brown C.T."/>
            <person name="Hug L.A."/>
            <person name="Sharon I."/>
            <person name="Castelle C.J."/>
            <person name="Probst A.J."/>
            <person name="Thomas B.C."/>
            <person name="Singh A."/>
            <person name="Wilkins M.J."/>
            <person name="Karaoz U."/>
            <person name="Brodie E.L."/>
            <person name="Williams K.H."/>
            <person name="Hubbard S.S."/>
            <person name="Banfield J.F."/>
        </authorList>
    </citation>
    <scope>NUCLEOTIDE SEQUENCE [LARGE SCALE GENOMIC DNA]</scope>
</reference>
<dbReference type="InterPro" id="IPR011051">
    <property type="entry name" value="RmlC_Cupin_sf"/>
</dbReference>